<protein>
    <recommendedName>
        <fullName evidence="5">DUF2490 domain-containing protein</fullName>
    </recommendedName>
</protein>
<gene>
    <name evidence="3" type="ORF">PJIAN_1713</name>
</gene>
<evidence type="ECO:0008006" key="5">
    <source>
        <dbReference type="Google" id="ProtNLM"/>
    </source>
</evidence>
<keyword evidence="4" id="KW-1185">Reference proteome</keyword>
<organism evidence="3 4">
    <name type="scientific">Paludibacter jiangxiensis</name>
    <dbReference type="NCBI Taxonomy" id="681398"/>
    <lineage>
        <taxon>Bacteria</taxon>
        <taxon>Pseudomonadati</taxon>
        <taxon>Bacteroidota</taxon>
        <taxon>Bacteroidia</taxon>
        <taxon>Bacteroidales</taxon>
        <taxon>Paludibacteraceae</taxon>
        <taxon>Paludibacter</taxon>
    </lineage>
</organism>
<dbReference type="EMBL" id="BDCR01000001">
    <property type="protein sequence ID" value="GAT62122.1"/>
    <property type="molecule type" value="Genomic_DNA"/>
</dbReference>
<evidence type="ECO:0000256" key="1">
    <source>
        <dbReference type="ARBA" id="ARBA00022729"/>
    </source>
</evidence>
<dbReference type="Proteomes" id="UP000076586">
    <property type="component" value="Unassembled WGS sequence"/>
</dbReference>
<reference evidence="4" key="2">
    <citation type="journal article" date="2017" name="Genome Announc.">
        <title>Draft genome sequence of Paludibacter jiangxiensis NM7(T), a propionate-producing fermentative bacterium.</title>
        <authorList>
            <person name="Qiu Y.-L."/>
            <person name="Tourlousse D.M."/>
            <person name="Matsuura N."/>
            <person name="Ohashi A."/>
            <person name="Sekiguchi Y."/>
        </authorList>
    </citation>
    <scope>NUCLEOTIDE SEQUENCE [LARGE SCALE GENOMIC DNA]</scope>
    <source>
        <strain evidence="4">NM7</strain>
    </source>
</reference>
<evidence type="ECO:0000313" key="3">
    <source>
        <dbReference type="EMBL" id="GAT62122.1"/>
    </source>
</evidence>
<dbReference type="InterPro" id="IPR019619">
    <property type="entry name" value="DUF2490"/>
</dbReference>
<dbReference type="SUPFAM" id="SSF56935">
    <property type="entry name" value="Porins"/>
    <property type="match status" value="1"/>
</dbReference>
<sequence length="234" mass="27495">MNHLRICTLTLIVLLATTLAHSQTTNDFGIWTSFGLEKKLGKWDLGTEFELRTMDNTSKINRLSLQLEASYAIWKPLKVGLSYQFIDFNDTKYSDFQPRHRFNLFATGSQKLGNFNFSLRERLQLTTKDESDRIKSSGAIDTYKINPAWIWRNRLKVSYNISHCKITPYGSFETFYQLNNPDGNVFEDFRYTIGLNYTMKKKHKFDFYYLIDNEINVKDPVRRFVVGVGYTYSF</sequence>
<feature type="chain" id="PRO_5007904966" description="DUF2490 domain-containing protein" evidence="2">
    <location>
        <begin position="23"/>
        <end position="234"/>
    </location>
</feature>
<feature type="signal peptide" evidence="2">
    <location>
        <begin position="1"/>
        <end position="22"/>
    </location>
</feature>
<dbReference type="Gene3D" id="2.40.160.40">
    <property type="entry name" value="monomeric porin ompg"/>
    <property type="match status" value="1"/>
</dbReference>
<dbReference type="RefSeq" id="WP_172795564.1">
    <property type="nucleotide sequence ID" value="NZ_BDCR01000001.1"/>
</dbReference>
<name>A0A170YW75_9BACT</name>
<accession>A0A170YW75</accession>
<dbReference type="Pfam" id="PF10677">
    <property type="entry name" value="DUF2490"/>
    <property type="match status" value="1"/>
</dbReference>
<comment type="caution">
    <text evidence="3">The sequence shown here is derived from an EMBL/GenBank/DDBJ whole genome shotgun (WGS) entry which is preliminary data.</text>
</comment>
<evidence type="ECO:0000256" key="2">
    <source>
        <dbReference type="SAM" id="SignalP"/>
    </source>
</evidence>
<reference evidence="4" key="1">
    <citation type="submission" date="2016-04" db="EMBL/GenBank/DDBJ databases">
        <title>Draft genome sequence of Paludibacter jiangxiensis strain NM7.</title>
        <authorList>
            <person name="Qiu Y."/>
            <person name="Matsuura N."/>
            <person name="Ohashi A."/>
            <person name="Tourlousse M.D."/>
            <person name="Sekiguchi Y."/>
        </authorList>
    </citation>
    <scope>NUCLEOTIDE SEQUENCE [LARGE SCALE GENOMIC DNA]</scope>
    <source>
        <strain evidence="4">NM7</strain>
    </source>
</reference>
<evidence type="ECO:0000313" key="4">
    <source>
        <dbReference type="Proteomes" id="UP000076586"/>
    </source>
</evidence>
<dbReference type="AlphaFoldDB" id="A0A170YW75"/>
<dbReference type="STRING" id="681398.PJIAN_1713"/>
<proteinExistence type="predicted"/>
<keyword evidence="1 2" id="KW-0732">Signal</keyword>
<dbReference type="InterPro" id="IPR053713">
    <property type="entry name" value="Bact_OM_Channel_sf"/>
</dbReference>